<keyword evidence="2" id="KW-1185">Reference proteome</keyword>
<name>A0A0C2QX60_9BACL</name>
<reference evidence="1 2" key="1">
    <citation type="submission" date="2015-01" db="EMBL/GenBank/DDBJ databases">
        <title>Genome sequencing of Jeotgalibacillus soli.</title>
        <authorList>
            <person name="Goh K.M."/>
            <person name="Chan K.-G."/>
            <person name="Yaakop A.S."/>
            <person name="Ee R."/>
            <person name="Gan H.M."/>
            <person name="Chan C.S."/>
        </authorList>
    </citation>
    <scope>NUCLEOTIDE SEQUENCE [LARGE SCALE GENOMIC DNA]</scope>
    <source>
        <strain evidence="1 2">P9</strain>
    </source>
</reference>
<evidence type="ECO:0008006" key="3">
    <source>
        <dbReference type="Google" id="ProtNLM"/>
    </source>
</evidence>
<dbReference type="RefSeq" id="WP_041091093.1">
    <property type="nucleotide sequence ID" value="NZ_JXRP01000022.1"/>
</dbReference>
<dbReference type="EMBL" id="JXRP01000022">
    <property type="protein sequence ID" value="KIL42670.1"/>
    <property type="molecule type" value="Genomic_DNA"/>
</dbReference>
<dbReference type="Pfam" id="PF10835">
    <property type="entry name" value="DUF2573"/>
    <property type="match status" value="1"/>
</dbReference>
<accession>A0A0C2QX60</accession>
<dbReference type="OrthoDB" id="2619783at2"/>
<evidence type="ECO:0000313" key="1">
    <source>
        <dbReference type="EMBL" id="KIL42670.1"/>
    </source>
</evidence>
<evidence type="ECO:0000313" key="2">
    <source>
        <dbReference type="Proteomes" id="UP000031938"/>
    </source>
</evidence>
<proteinExistence type="predicted"/>
<protein>
    <recommendedName>
        <fullName evidence="3">DUF2573 domain-containing protein</fullName>
    </recommendedName>
</protein>
<gene>
    <name evidence="1" type="ORF">KP78_38930</name>
</gene>
<sequence length="85" mass="10083">MSEQLDQQLQAMIEKYSELLIDETSEEWQNKVTQWIVYNHIAKSMPSLAKHWNSLYPESKEEIKEIVLSIQKKNTEMKASQQNKD</sequence>
<dbReference type="PATRIC" id="fig|889306.3.peg.3910"/>
<dbReference type="InterPro" id="IPR020393">
    <property type="entry name" value="Uncharacterised_YusU"/>
</dbReference>
<dbReference type="Proteomes" id="UP000031938">
    <property type="component" value="Unassembled WGS sequence"/>
</dbReference>
<organism evidence="1 2">
    <name type="scientific">Jeotgalibacillus soli</name>
    <dbReference type="NCBI Taxonomy" id="889306"/>
    <lineage>
        <taxon>Bacteria</taxon>
        <taxon>Bacillati</taxon>
        <taxon>Bacillota</taxon>
        <taxon>Bacilli</taxon>
        <taxon>Bacillales</taxon>
        <taxon>Caryophanaceae</taxon>
        <taxon>Jeotgalibacillus</taxon>
    </lineage>
</organism>
<comment type="caution">
    <text evidence="1">The sequence shown here is derived from an EMBL/GenBank/DDBJ whole genome shotgun (WGS) entry which is preliminary data.</text>
</comment>
<dbReference type="AlphaFoldDB" id="A0A0C2QX60"/>